<evidence type="ECO:0000313" key="2">
    <source>
        <dbReference type="Proteomes" id="UP000623467"/>
    </source>
</evidence>
<proteinExistence type="predicted"/>
<keyword evidence="2" id="KW-1185">Reference proteome</keyword>
<dbReference type="EMBL" id="JACAZH010000004">
    <property type="protein sequence ID" value="KAF7369876.1"/>
    <property type="molecule type" value="Genomic_DNA"/>
</dbReference>
<gene>
    <name evidence="1" type="ORF">MSAN_00616800</name>
</gene>
<evidence type="ECO:0000313" key="1">
    <source>
        <dbReference type="EMBL" id="KAF7369876.1"/>
    </source>
</evidence>
<accession>A0A8H6Z4S6</accession>
<reference evidence="1" key="1">
    <citation type="submission" date="2020-05" db="EMBL/GenBank/DDBJ databases">
        <title>Mycena genomes resolve the evolution of fungal bioluminescence.</title>
        <authorList>
            <person name="Tsai I.J."/>
        </authorList>
    </citation>
    <scope>NUCLEOTIDE SEQUENCE</scope>
    <source>
        <strain evidence="1">160909Yilan</strain>
    </source>
</reference>
<sequence length="399" mass="44862">MSAAEVLRARIERLSLAIEHHKQVIKDLESSKCNARRELNRILDPMARLPLEISSEIFIRCLPDSPRPHSGEAPLLFLPICRLWADIAIVTPSLWTSIRCESIPDAVNLDIWLQRARSLPLCISAHGKLVPDVANVLSKHAHRLQVFESEFHHFKQLITPFPLLAKLTVVGVMRDRIPPHEYLDILRAAPALVECHFISTLFYPRDAEPLRHPRLRVNGTTSINAAYMFKYLTLPALSTLFIAGLDFVSGEFTAFLTKSVPPLQFLRIVITELDDHALNQSLRLVPTVTDLRIQFRDSTIDPFLLLEASVLTSNANPDPTLPNLCDLRIELFFTHNVDYDAVIAALSTRRAAASCEKLQSFTLISENPAPDPDTIATLRQFAADSGMRIRVGTRSCNYI</sequence>
<dbReference type="Proteomes" id="UP000623467">
    <property type="component" value="Unassembled WGS sequence"/>
</dbReference>
<organism evidence="1 2">
    <name type="scientific">Mycena sanguinolenta</name>
    <dbReference type="NCBI Taxonomy" id="230812"/>
    <lineage>
        <taxon>Eukaryota</taxon>
        <taxon>Fungi</taxon>
        <taxon>Dikarya</taxon>
        <taxon>Basidiomycota</taxon>
        <taxon>Agaricomycotina</taxon>
        <taxon>Agaricomycetes</taxon>
        <taxon>Agaricomycetidae</taxon>
        <taxon>Agaricales</taxon>
        <taxon>Marasmiineae</taxon>
        <taxon>Mycenaceae</taxon>
        <taxon>Mycena</taxon>
    </lineage>
</organism>
<dbReference type="OrthoDB" id="3051675at2759"/>
<protein>
    <submittedName>
        <fullName evidence="1">F-box domain-containing protein</fullName>
    </submittedName>
</protein>
<comment type="caution">
    <text evidence="1">The sequence shown here is derived from an EMBL/GenBank/DDBJ whole genome shotgun (WGS) entry which is preliminary data.</text>
</comment>
<dbReference type="AlphaFoldDB" id="A0A8H6Z4S6"/>
<name>A0A8H6Z4S6_9AGAR</name>